<dbReference type="SUPFAM" id="SSF50129">
    <property type="entry name" value="GroES-like"/>
    <property type="match status" value="1"/>
</dbReference>
<reference evidence="7" key="1">
    <citation type="submission" date="2020-08" db="EMBL/GenBank/DDBJ databases">
        <title>Genome public.</title>
        <authorList>
            <person name="Liu C."/>
            <person name="Sun Q."/>
        </authorList>
    </citation>
    <scope>NUCLEOTIDE SEQUENCE</scope>
    <source>
        <strain evidence="7">NSJ-28</strain>
    </source>
</reference>
<evidence type="ECO:0000256" key="1">
    <source>
        <dbReference type="ARBA" id="ARBA00022723"/>
    </source>
</evidence>
<comment type="similarity">
    <text evidence="4">Belongs to the zinc-containing alcohol dehydrogenase family.</text>
</comment>
<dbReference type="Gene3D" id="3.40.50.720">
    <property type="entry name" value="NAD(P)-binding Rossmann-like Domain"/>
    <property type="match status" value="1"/>
</dbReference>
<keyword evidence="3" id="KW-0560">Oxidoreductase</keyword>
<dbReference type="InterPro" id="IPR013154">
    <property type="entry name" value="ADH-like_N"/>
</dbReference>
<dbReference type="SUPFAM" id="SSF51735">
    <property type="entry name" value="NAD(P)-binding Rossmann-fold domains"/>
    <property type="match status" value="1"/>
</dbReference>
<dbReference type="Proteomes" id="UP000606499">
    <property type="component" value="Unassembled WGS sequence"/>
</dbReference>
<dbReference type="InterPro" id="IPR036291">
    <property type="entry name" value="NAD(P)-bd_dom_sf"/>
</dbReference>
<organism evidence="7 8">
    <name type="scientific">Agathobaculum faecis</name>
    <dbReference type="NCBI Taxonomy" id="2763013"/>
    <lineage>
        <taxon>Bacteria</taxon>
        <taxon>Bacillati</taxon>
        <taxon>Bacillota</taxon>
        <taxon>Clostridia</taxon>
        <taxon>Eubacteriales</taxon>
        <taxon>Butyricicoccaceae</taxon>
        <taxon>Agathobaculum</taxon>
    </lineage>
</organism>
<evidence type="ECO:0000256" key="4">
    <source>
        <dbReference type="RuleBase" id="RU361277"/>
    </source>
</evidence>
<keyword evidence="8" id="KW-1185">Reference proteome</keyword>
<dbReference type="InterPro" id="IPR011032">
    <property type="entry name" value="GroES-like_sf"/>
</dbReference>
<evidence type="ECO:0000256" key="2">
    <source>
        <dbReference type="ARBA" id="ARBA00022833"/>
    </source>
</evidence>
<dbReference type="Pfam" id="PF08240">
    <property type="entry name" value="ADH_N"/>
    <property type="match status" value="1"/>
</dbReference>
<dbReference type="AlphaFoldDB" id="A0A923LUH9"/>
<evidence type="ECO:0000256" key="3">
    <source>
        <dbReference type="ARBA" id="ARBA00023002"/>
    </source>
</evidence>
<dbReference type="InterPro" id="IPR013149">
    <property type="entry name" value="ADH-like_C"/>
</dbReference>
<dbReference type="InterPro" id="IPR050129">
    <property type="entry name" value="Zn_alcohol_dh"/>
</dbReference>
<accession>A0A923LUH9</accession>
<dbReference type="Gene3D" id="3.90.180.10">
    <property type="entry name" value="Medium-chain alcohol dehydrogenases, catalytic domain"/>
    <property type="match status" value="1"/>
</dbReference>
<evidence type="ECO:0000313" key="8">
    <source>
        <dbReference type="Proteomes" id="UP000606499"/>
    </source>
</evidence>
<dbReference type="Pfam" id="PF00107">
    <property type="entry name" value="ADH_zinc_N"/>
    <property type="match status" value="1"/>
</dbReference>
<evidence type="ECO:0000259" key="6">
    <source>
        <dbReference type="Pfam" id="PF08240"/>
    </source>
</evidence>
<sequence length="352" mass="38163">MKVVCGIKVGNMKDPDETKRGKVGIVDFAVKPVGPEEVKIKVAYCSICGSDPHIVGGAFGLEPPFGLGHEMSGVIVELGERAGDTGLKVGDHVGGNFLHYCGSCYYCKTGNPEYCENAGNEPCMAEYVVWHKSQVVKLPKGVSLLQGCMMEPLSIGVRIMDKSNLQTGGRVLVSGGGPIGLITCQLFKKRGAACLTLSEPNQERCAIARSIGVDYTVDPTKEDLFARGMEITEGHGYDVIVEVSGVPGAAQSVLPLAAKCGTVLFSAMFPNSYDLPFNLYEYCYNRQITVSGTYCTHFNFERTALMLPDMDFSAFTKPEQIFDIDDCEQAFAAHLSGKYPKIVIRCNRFDGE</sequence>
<dbReference type="GO" id="GO:0008270">
    <property type="term" value="F:zinc ion binding"/>
    <property type="evidence" value="ECO:0007669"/>
    <property type="project" value="InterPro"/>
</dbReference>
<keyword evidence="1 4" id="KW-0479">Metal-binding</keyword>
<name>A0A923LUH9_9FIRM</name>
<dbReference type="RefSeq" id="WP_054326803.1">
    <property type="nucleotide sequence ID" value="NZ_JACOPL010000003.1"/>
</dbReference>
<feature type="domain" description="Alcohol dehydrogenase-like N-terminal" evidence="6">
    <location>
        <begin position="34"/>
        <end position="140"/>
    </location>
</feature>
<evidence type="ECO:0000313" key="7">
    <source>
        <dbReference type="EMBL" id="MBC5724671.1"/>
    </source>
</evidence>
<dbReference type="InterPro" id="IPR002328">
    <property type="entry name" value="ADH_Zn_CS"/>
</dbReference>
<dbReference type="PROSITE" id="PS00059">
    <property type="entry name" value="ADH_ZINC"/>
    <property type="match status" value="1"/>
</dbReference>
<comment type="caution">
    <text evidence="7">The sequence shown here is derived from an EMBL/GenBank/DDBJ whole genome shotgun (WGS) entry which is preliminary data.</text>
</comment>
<dbReference type="PANTHER" id="PTHR43401:SF2">
    <property type="entry name" value="L-THREONINE 3-DEHYDROGENASE"/>
    <property type="match status" value="1"/>
</dbReference>
<feature type="domain" description="Alcohol dehydrogenase-like C-terminal" evidence="5">
    <location>
        <begin position="178"/>
        <end position="299"/>
    </location>
</feature>
<gene>
    <name evidence="7" type="ORF">H8S45_04250</name>
</gene>
<protein>
    <submittedName>
        <fullName evidence="7">Alcohol dehydrogenase catalytic domain-containing protein</fullName>
    </submittedName>
</protein>
<proteinExistence type="inferred from homology"/>
<comment type="cofactor">
    <cofactor evidence="4">
        <name>Zn(2+)</name>
        <dbReference type="ChEBI" id="CHEBI:29105"/>
    </cofactor>
</comment>
<dbReference type="PANTHER" id="PTHR43401">
    <property type="entry name" value="L-THREONINE 3-DEHYDROGENASE"/>
    <property type="match status" value="1"/>
</dbReference>
<dbReference type="GO" id="GO:0016491">
    <property type="term" value="F:oxidoreductase activity"/>
    <property type="evidence" value="ECO:0007669"/>
    <property type="project" value="UniProtKB-KW"/>
</dbReference>
<evidence type="ECO:0000259" key="5">
    <source>
        <dbReference type="Pfam" id="PF00107"/>
    </source>
</evidence>
<dbReference type="EMBL" id="JACOPL010000003">
    <property type="protein sequence ID" value="MBC5724671.1"/>
    <property type="molecule type" value="Genomic_DNA"/>
</dbReference>
<keyword evidence="2 4" id="KW-0862">Zinc</keyword>